<name>A0A0C3PKW8_PHLG1</name>
<evidence type="ECO:0000313" key="1">
    <source>
        <dbReference type="EMBL" id="KIP07043.1"/>
    </source>
</evidence>
<accession>A0A0C3PKW8</accession>
<dbReference type="HOGENOM" id="CLU_115681_0_0_1"/>
<sequence>MTALEAVGPNWREKGKATQYFTLDGDTGTPGNITVRQDRSPSLFYIHNDQLWHYHNASMILPVNVLNSTASAQLPLQVVVGNKRGGVKGGSWRWQGTRLFYEQGSADNSGVYYSCQDTNGLMGLFFFLKGAPTPPGCTLFTVHSFMRQD</sequence>
<reference evidence="1 2" key="1">
    <citation type="journal article" date="2014" name="PLoS Genet.">
        <title>Analysis of the Phlebiopsis gigantea genome, transcriptome and secretome provides insight into its pioneer colonization strategies of wood.</title>
        <authorList>
            <person name="Hori C."/>
            <person name="Ishida T."/>
            <person name="Igarashi K."/>
            <person name="Samejima M."/>
            <person name="Suzuki H."/>
            <person name="Master E."/>
            <person name="Ferreira P."/>
            <person name="Ruiz-Duenas F.J."/>
            <person name="Held B."/>
            <person name="Canessa P."/>
            <person name="Larrondo L.F."/>
            <person name="Schmoll M."/>
            <person name="Druzhinina I.S."/>
            <person name="Kubicek C.P."/>
            <person name="Gaskell J.A."/>
            <person name="Kersten P."/>
            <person name="St John F."/>
            <person name="Glasner J."/>
            <person name="Sabat G."/>
            <person name="Splinter BonDurant S."/>
            <person name="Syed K."/>
            <person name="Yadav J."/>
            <person name="Mgbeahuruike A.C."/>
            <person name="Kovalchuk A."/>
            <person name="Asiegbu F.O."/>
            <person name="Lackner G."/>
            <person name="Hoffmeister D."/>
            <person name="Rencoret J."/>
            <person name="Gutierrez A."/>
            <person name="Sun H."/>
            <person name="Lindquist E."/>
            <person name="Barry K."/>
            <person name="Riley R."/>
            <person name="Grigoriev I.V."/>
            <person name="Henrissat B."/>
            <person name="Kues U."/>
            <person name="Berka R.M."/>
            <person name="Martinez A.T."/>
            <person name="Covert S.F."/>
            <person name="Blanchette R.A."/>
            <person name="Cullen D."/>
        </authorList>
    </citation>
    <scope>NUCLEOTIDE SEQUENCE [LARGE SCALE GENOMIC DNA]</scope>
    <source>
        <strain evidence="1 2">11061_1 CR5-6</strain>
    </source>
</reference>
<gene>
    <name evidence="1" type="ORF">PHLGIDRAFT_19290</name>
</gene>
<evidence type="ECO:0000313" key="2">
    <source>
        <dbReference type="Proteomes" id="UP000053257"/>
    </source>
</evidence>
<dbReference type="EMBL" id="KN840505">
    <property type="protein sequence ID" value="KIP07043.1"/>
    <property type="molecule type" value="Genomic_DNA"/>
</dbReference>
<keyword evidence="2" id="KW-1185">Reference proteome</keyword>
<organism evidence="1 2">
    <name type="scientific">Phlebiopsis gigantea (strain 11061_1 CR5-6)</name>
    <name type="common">White-rot fungus</name>
    <name type="synonym">Peniophora gigantea</name>
    <dbReference type="NCBI Taxonomy" id="745531"/>
    <lineage>
        <taxon>Eukaryota</taxon>
        <taxon>Fungi</taxon>
        <taxon>Dikarya</taxon>
        <taxon>Basidiomycota</taxon>
        <taxon>Agaricomycotina</taxon>
        <taxon>Agaricomycetes</taxon>
        <taxon>Polyporales</taxon>
        <taxon>Phanerochaetaceae</taxon>
        <taxon>Phlebiopsis</taxon>
    </lineage>
</organism>
<dbReference type="AlphaFoldDB" id="A0A0C3PKW8"/>
<proteinExistence type="predicted"/>
<dbReference type="Proteomes" id="UP000053257">
    <property type="component" value="Unassembled WGS sequence"/>
</dbReference>
<protein>
    <submittedName>
        <fullName evidence="1">Uncharacterized protein</fullName>
    </submittedName>
</protein>
<dbReference type="OrthoDB" id="3229881at2759"/>